<dbReference type="Proteomes" id="UP001501079">
    <property type="component" value="Unassembled WGS sequence"/>
</dbReference>
<keyword evidence="5 6" id="KW-0560">Oxidoreductase</keyword>
<dbReference type="Gene3D" id="2.40.110.10">
    <property type="entry name" value="Butyryl-CoA Dehydrogenase, subunit A, domain 2"/>
    <property type="match status" value="1"/>
</dbReference>
<comment type="cofactor">
    <cofactor evidence="1 6">
        <name>FAD</name>
        <dbReference type="ChEBI" id="CHEBI:57692"/>
    </cofactor>
</comment>
<dbReference type="InterPro" id="IPR009100">
    <property type="entry name" value="AcylCoA_DH/oxidase_NM_dom_sf"/>
</dbReference>
<dbReference type="InterPro" id="IPR046373">
    <property type="entry name" value="Acyl-CoA_Oxase/DH_mid-dom_sf"/>
</dbReference>
<dbReference type="SUPFAM" id="SSF56645">
    <property type="entry name" value="Acyl-CoA dehydrogenase NM domain-like"/>
    <property type="match status" value="1"/>
</dbReference>
<evidence type="ECO:0000256" key="4">
    <source>
        <dbReference type="ARBA" id="ARBA00022827"/>
    </source>
</evidence>
<dbReference type="EMBL" id="BAABBW010000002">
    <property type="protein sequence ID" value="GAA4173510.1"/>
    <property type="molecule type" value="Genomic_DNA"/>
</dbReference>
<comment type="caution">
    <text evidence="10">The sequence shown here is derived from an EMBL/GenBank/DDBJ whole genome shotgun (WGS) entry which is preliminary data.</text>
</comment>
<feature type="domain" description="Acyl-CoA dehydrogenase/oxidase N-terminal" evidence="9">
    <location>
        <begin position="17"/>
        <end position="125"/>
    </location>
</feature>
<sequence length="411" mass="44368">MTITAEAESDTSAAGFEARARAWLEANVERAGAVRRTRGEELVAYERALQAKIFDAGFAALTQPEEYGGQGLGEPERQAWERAAADFAVPRMTYSVSHGMCGPIINLLGTEEQKAKYLPRLWRGDDLWCQLFSEPSAGSDVAGLRTKAEKVDGGWRITGSKVWTTSAQYCERGVIVARTDWDVPKHQGLTMFLIDMKAEGVQVNPLRVATGEKPFNLIFFDNVFVPEEDRLSELGKGWDAAVAMLRFERISIGTGSTRSEGPYAFDNVLAAAKKLGRTDEPGVRAALAELYVLEQGTSLLSLRMRAEAAAGIALNARGSIAKLAGAQANRRTAELVSEILGTALVSWSGFTPEGDGLYPGITAMFAGSASSWTAGGTMEVQKGIIGERVLGLEKDPQVDRGIPFTQIRQGA</sequence>
<evidence type="ECO:0000256" key="5">
    <source>
        <dbReference type="ARBA" id="ARBA00023002"/>
    </source>
</evidence>
<evidence type="ECO:0000256" key="6">
    <source>
        <dbReference type="RuleBase" id="RU362125"/>
    </source>
</evidence>
<feature type="domain" description="Acyl-CoA dehydrogenase/oxidase C-terminal" evidence="7">
    <location>
        <begin position="235"/>
        <end position="390"/>
    </location>
</feature>
<evidence type="ECO:0000256" key="2">
    <source>
        <dbReference type="ARBA" id="ARBA00009347"/>
    </source>
</evidence>
<dbReference type="Gene3D" id="1.20.140.10">
    <property type="entry name" value="Butyryl-CoA Dehydrogenase, subunit A, domain 3"/>
    <property type="match status" value="1"/>
</dbReference>
<evidence type="ECO:0000259" key="8">
    <source>
        <dbReference type="Pfam" id="PF02770"/>
    </source>
</evidence>
<dbReference type="SUPFAM" id="SSF47203">
    <property type="entry name" value="Acyl-CoA dehydrogenase C-terminal domain-like"/>
    <property type="match status" value="1"/>
</dbReference>
<dbReference type="PANTHER" id="PTHR43292">
    <property type="entry name" value="ACYL-COA DEHYDROGENASE"/>
    <property type="match status" value="1"/>
</dbReference>
<comment type="similarity">
    <text evidence="2 6">Belongs to the acyl-CoA dehydrogenase family.</text>
</comment>
<reference evidence="11" key="1">
    <citation type="journal article" date="2019" name="Int. J. Syst. Evol. Microbiol.">
        <title>The Global Catalogue of Microorganisms (GCM) 10K type strain sequencing project: providing services to taxonomists for standard genome sequencing and annotation.</title>
        <authorList>
            <consortium name="The Broad Institute Genomics Platform"/>
            <consortium name="The Broad Institute Genome Sequencing Center for Infectious Disease"/>
            <person name="Wu L."/>
            <person name="Ma J."/>
        </authorList>
    </citation>
    <scope>NUCLEOTIDE SEQUENCE [LARGE SCALE GENOMIC DNA]</scope>
    <source>
        <strain evidence="11">JCM 17591</strain>
    </source>
</reference>
<dbReference type="Pfam" id="PF00441">
    <property type="entry name" value="Acyl-CoA_dh_1"/>
    <property type="match status" value="1"/>
</dbReference>
<dbReference type="InterPro" id="IPR009075">
    <property type="entry name" value="AcylCo_DH/oxidase_C"/>
</dbReference>
<proteinExistence type="inferred from homology"/>
<evidence type="ECO:0000313" key="11">
    <source>
        <dbReference type="Proteomes" id="UP001501079"/>
    </source>
</evidence>
<feature type="domain" description="Acyl-CoA oxidase/dehydrogenase middle" evidence="8">
    <location>
        <begin position="129"/>
        <end position="223"/>
    </location>
</feature>
<keyword evidence="11" id="KW-1185">Reference proteome</keyword>
<keyword evidence="3 6" id="KW-0285">Flavoprotein</keyword>
<dbReference type="Pfam" id="PF02770">
    <property type="entry name" value="Acyl-CoA_dh_M"/>
    <property type="match status" value="1"/>
</dbReference>
<dbReference type="PANTHER" id="PTHR43292:SF4">
    <property type="entry name" value="ACYL-COA DEHYDROGENASE FADE34"/>
    <property type="match status" value="1"/>
</dbReference>
<evidence type="ECO:0000313" key="10">
    <source>
        <dbReference type="EMBL" id="GAA4173510.1"/>
    </source>
</evidence>
<keyword evidence="4 6" id="KW-0274">FAD</keyword>
<evidence type="ECO:0000256" key="3">
    <source>
        <dbReference type="ARBA" id="ARBA00022630"/>
    </source>
</evidence>
<gene>
    <name evidence="10" type="ORF">GCM10022287_16030</name>
</gene>
<dbReference type="InterPro" id="IPR006091">
    <property type="entry name" value="Acyl-CoA_Oxase/DH_mid-dom"/>
</dbReference>
<dbReference type="InterPro" id="IPR013786">
    <property type="entry name" value="AcylCoA_DH/ox_N"/>
</dbReference>
<dbReference type="Pfam" id="PF02771">
    <property type="entry name" value="Acyl-CoA_dh_N"/>
    <property type="match status" value="1"/>
</dbReference>
<dbReference type="RefSeq" id="WP_344753098.1">
    <property type="nucleotide sequence ID" value="NZ_BAABBW010000002.1"/>
</dbReference>
<dbReference type="InterPro" id="IPR052161">
    <property type="entry name" value="Mycobact_Acyl-CoA_DH"/>
</dbReference>
<evidence type="ECO:0000256" key="1">
    <source>
        <dbReference type="ARBA" id="ARBA00001974"/>
    </source>
</evidence>
<name>A0ABP7ZYI9_9MICO</name>
<dbReference type="Gene3D" id="1.10.540.10">
    <property type="entry name" value="Acyl-CoA dehydrogenase/oxidase, N-terminal domain"/>
    <property type="match status" value="1"/>
</dbReference>
<protein>
    <submittedName>
        <fullName evidence="10">Acyl-CoA dehydrogenase</fullName>
    </submittedName>
</protein>
<accession>A0ABP7ZYI9</accession>
<dbReference type="InterPro" id="IPR036250">
    <property type="entry name" value="AcylCo_DH-like_C"/>
</dbReference>
<organism evidence="10 11">
    <name type="scientific">Gryllotalpicola koreensis</name>
    <dbReference type="NCBI Taxonomy" id="993086"/>
    <lineage>
        <taxon>Bacteria</taxon>
        <taxon>Bacillati</taxon>
        <taxon>Actinomycetota</taxon>
        <taxon>Actinomycetes</taxon>
        <taxon>Micrococcales</taxon>
        <taxon>Microbacteriaceae</taxon>
        <taxon>Gryllotalpicola</taxon>
    </lineage>
</organism>
<evidence type="ECO:0000259" key="9">
    <source>
        <dbReference type="Pfam" id="PF02771"/>
    </source>
</evidence>
<evidence type="ECO:0000259" key="7">
    <source>
        <dbReference type="Pfam" id="PF00441"/>
    </source>
</evidence>
<dbReference type="InterPro" id="IPR037069">
    <property type="entry name" value="AcylCoA_DH/ox_N_sf"/>
</dbReference>